<dbReference type="InterPro" id="IPR020903">
    <property type="entry name" value="ENaC_CS"/>
</dbReference>
<evidence type="ECO:0000256" key="9">
    <source>
        <dbReference type="ARBA" id="ARBA00023201"/>
    </source>
</evidence>
<dbReference type="STRING" id="283909.R7TQ83"/>
<dbReference type="PROSITE" id="PS01206">
    <property type="entry name" value="ASC"/>
    <property type="match status" value="1"/>
</dbReference>
<feature type="non-terminal residue" evidence="12">
    <location>
        <position position="248"/>
    </location>
</feature>
<dbReference type="Proteomes" id="UP000014760">
    <property type="component" value="Unassembled WGS sequence"/>
</dbReference>
<dbReference type="EMBL" id="KB309672">
    <property type="protein sequence ID" value="ELT93676.1"/>
    <property type="molecule type" value="Genomic_DNA"/>
</dbReference>
<evidence type="ECO:0000256" key="1">
    <source>
        <dbReference type="ARBA" id="ARBA00004141"/>
    </source>
</evidence>
<protein>
    <submittedName>
        <fullName evidence="12 13">Uncharacterized protein</fullName>
    </submittedName>
</protein>
<organism evidence="12">
    <name type="scientific">Capitella teleta</name>
    <name type="common">Polychaete worm</name>
    <dbReference type="NCBI Taxonomy" id="283909"/>
    <lineage>
        <taxon>Eukaryota</taxon>
        <taxon>Metazoa</taxon>
        <taxon>Spiralia</taxon>
        <taxon>Lophotrochozoa</taxon>
        <taxon>Annelida</taxon>
        <taxon>Polychaeta</taxon>
        <taxon>Sedentaria</taxon>
        <taxon>Scolecida</taxon>
        <taxon>Capitellidae</taxon>
        <taxon>Capitella</taxon>
    </lineage>
</organism>
<dbReference type="InterPro" id="IPR001873">
    <property type="entry name" value="ENaC"/>
</dbReference>
<dbReference type="PRINTS" id="PR01078">
    <property type="entry name" value="AMINACHANNEL"/>
</dbReference>
<evidence type="ECO:0000256" key="8">
    <source>
        <dbReference type="ARBA" id="ARBA00023136"/>
    </source>
</evidence>
<reference evidence="12 14" key="2">
    <citation type="journal article" date="2013" name="Nature">
        <title>Insights into bilaterian evolution from three spiralian genomes.</title>
        <authorList>
            <person name="Simakov O."/>
            <person name="Marletaz F."/>
            <person name="Cho S.J."/>
            <person name="Edsinger-Gonzales E."/>
            <person name="Havlak P."/>
            <person name="Hellsten U."/>
            <person name="Kuo D.H."/>
            <person name="Larsson T."/>
            <person name="Lv J."/>
            <person name="Arendt D."/>
            <person name="Savage R."/>
            <person name="Osoegawa K."/>
            <person name="de Jong P."/>
            <person name="Grimwood J."/>
            <person name="Chapman J.A."/>
            <person name="Shapiro H."/>
            <person name="Aerts A."/>
            <person name="Otillar R.P."/>
            <person name="Terry A.Y."/>
            <person name="Boore J.L."/>
            <person name="Grigoriev I.V."/>
            <person name="Lindberg D.R."/>
            <person name="Seaver E.C."/>
            <person name="Weisblat D.A."/>
            <person name="Putnam N.H."/>
            <person name="Rokhsar D.S."/>
        </authorList>
    </citation>
    <scope>NUCLEOTIDE SEQUENCE</scope>
    <source>
        <strain evidence="12 14">I ESC-2004</strain>
    </source>
</reference>
<dbReference type="Gene3D" id="1.10.287.770">
    <property type="entry name" value="YojJ-like"/>
    <property type="match status" value="1"/>
</dbReference>
<dbReference type="PANTHER" id="PTHR11690">
    <property type="entry name" value="AMILORIDE-SENSITIVE SODIUM CHANNEL-RELATED"/>
    <property type="match status" value="1"/>
</dbReference>
<dbReference type="Gene3D" id="1.10.287.820">
    <property type="entry name" value="Acid-sensing ion channel domain"/>
    <property type="match status" value="1"/>
</dbReference>
<evidence type="ECO:0000256" key="3">
    <source>
        <dbReference type="ARBA" id="ARBA00022461"/>
    </source>
</evidence>
<dbReference type="EnsemblMetazoa" id="CapteT65218">
    <property type="protein sequence ID" value="CapteP65218"/>
    <property type="gene ID" value="CapteG65218"/>
</dbReference>
<evidence type="ECO:0000256" key="2">
    <source>
        <dbReference type="ARBA" id="ARBA00022448"/>
    </source>
</evidence>
<proteinExistence type="inferred from homology"/>
<evidence type="ECO:0000313" key="14">
    <source>
        <dbReference type="Proteomes" id="UP000014760"/>
    </source>
</evidence>
<evidence type="ECO:0000256" key="5">
    <source>
        <dbReference type="ARBA" id="ARBA00022989"/>
    </source>
</evidence>
<dbReference type="Pfam" id="PF00858">
    <property type="entry name" value="ASC"/>
    <property type="match status" value="1"/>
</dbReference>
<dbReference type="OrthoDB" id="6021021at2759"/>
<dbReference type="GO" id="GO:0015280">
    <property type="term" value="F:ligand-gated sodium channel activity"/>
    <property type="evidence" value="ECO:0007669"/>
    <property type="project" value="TreeGrafter"/>
</dbReference>
<evidence type="ECO:0000256" key="11">
    <source>
        <dbReference type="RuleBase" id="RU000679"/>
    </source>
</evidence>
<keyword evidence="6" id="KW-0915">Sodium</keyword>
<keyword evidence="3 11" id="KW-0894">Sodium channel</keyword>
<comment type="similarity">
    <text evidence="11">Belongs to the amiloride-sensitive sodium channel (TC 1.A.6) family.</text>
</comment>
<reference evidence="14" key="1">
    <citation type="submission" date="2012-12" db="EMBL/GenBank/DDBJ databases">
        <authorList>
            <person name="Hellsten U."/>
            <person name="Grimwood J."/>
            <person name="Chapman J.A."/>
            <person name="Shapiro H."/>
            <person name="Aerts A."/>
            <person name="Otillar R.P."/>
            <person name="Terry A.Y."/>
            <person name="Boore J.L."/>
            <person name="Simakov O."/>
            <person name="Marletaz F."/>
            <person name="Cho S.-J."/>
            <person name="Edsinger-Gonzales E."/>
            <person name="Havlak P."/>
            <person name="Kuo D.-H."/>
            <person name="Larsson T."/>
            <person name="Lv J."/>
            <person name="Arendt D."/>
            <person name="Savage R."/>
            <person name="Osoegawa K."/>
            <person name="de Jong P."/>
            <person name="Lindberg D.R."/>
            <person name="Seaver E.C."/>
            <person name="Weisblat D.A."/>
            <person name="Putnam N.H."/>
            <person name="Grigoriev I.V."/>
            <person name="Rokhsar D.S."/>
        </authorList>
    </citation>
    <scope>NUCLEOTIDE SEQUENCE</scope>
    <source>
        <strain evidence="14">I ESC-2004</strain>
    </source>
</reference>
<sequence length="248" mass="27871">VRILPGLHESNSAVSGSEGVRVVIHPPGTEPFPFTEGLDTPPGFSASFGIRPRLNIRIGQPYGNCTEQNPFNTSSEKRYRSISCQKKCLQHHVIQICGCYDESLPHLENVTYEGYPACRSDNEFPDSCMYNATQDCLDILLKIYNRCECHPPCHEVDYDISYSLSKWPAPGIEGDAAYFDVFHIEEFKKRFFARLNIYIADSNVIKTHETADYEPNQLVSDIGGQLGLWVGISVITLTEMLELCIAIL</sequence>
<feature type="non-terminal residue" evidence="12">
    <location>
        <position position="1"/>
    </location>
</feature>
<evidence type="ECO:0000256" key="7">
    <source>
        <dbReference type="ARBA" id="ARBA00023065"/>
    </source>
</evidence>
<keyword evidence="8" id="KW-0472">Membrane</keyword>
<evidence type="ECO:0000313" key="12">
    <source>
        <dbReference type="EMBL" id="ELT93676.1"/>
    </source>
</evidence>
<keyword evidence="10 11" id="KW-0407">Ion channel</keyword>
<evidence type="ECO:0000256" key="6">
    <source>
        <dbReference type="ARBA" id="ARBA00023053"/>
    </source>
</evidence>
<keyword evidence="14" id="KW-1185">Reference proteome</keyword>
<evidence type="ECO:0000256" key="10">
    <source>
        <dbReference type="ARBA" id="ARBA00023303"/>
    </source>
</evidence>
<dbReference type="PANTHER" id="PTHR11690:SF248">
    <property type="entry name" value="PICKPOCKET 17, ISOFORM A"/>
    <property type="match status" value="1"/>
</dbReference>
<keyword evidence="4 11" id="KW-0812">Transmembrane</keyword>
<keyword evidence="7 11" id="KW-0406">Ion transport</keyword>
<dbReference type="OMA" id="TESECEH"/>
<dbReference type="GO" id="GO:0005886">
    <property type="term" value="C:plasma membrane"/>
    <property type="evidence" value="ECO:0007669"/>
    <property type="project" value="TreeGrafter"/>
</dbReference>
<reference evidence="13" key="3">
    <citation type="submission" date="2015-06" db="UniProtKB">
        <authorList>
            <consortium name="EnsemblMetazoa"/>
        </authorList>
    </citation>
    <scope>IDENTIFICATION</scope>
</reference>
<gene>
    <name evidence="12" type="ORF">CAPTEDRAFT_65218</name>
</gene>
<keyword evidence="2 11" id="KW-0813">Transport</keyword>
<evidence type="ECO:0000313" key="13">
    <source>
        <dbReference type="EnsemblMetazoa" id="CapteP65218"/>
    </source>
</evidence>
<name>R7TQ83_CAPTE</name>
<dbReference type="HOGENOM" id="CLU_1122433_0_0_1"/>
<keyword evidence="9 11" id="KW-0739">Sodium transport</keyword>
<comment type="subcellular location">
    <subcellularLocation>
        <location evidence="1">Membrane</location>
        <topology evidence="1">Multi-pass membrane protein</topology>
    </subcellularLocation>
</comment>
<keyword evidence="5" id="KW-1133">Transmembrane helix</keyword>
<evidence type="ECO:0000256" key="4">
    <source>
        <dbReference type="ARBA" id="ARBA00022692"/>
    </source>
</evidence>
<accession>R7TQ83</accession>
<dbReference type="AlphaFoldDB" id="R7TQ83"/>
<dbReference type="EMBL" id="AMQN01012676">
    <property type="status" value="NOT_ANNOTATED_CDS"/>
    <property type="molecule type" value="Genomic_DNA"/>
</dbReference>